<proteinExistence type="predicted"/>
<feature type="non-terminal residue" evidence="1">
    <location>
        <position position="39"/>
    </location>
</feature>
<reference evidence="1 2" key="1">
    <citation type="submission" date="2016-02" db="EMBL/GenBank/DDBJ databases">
        <title>Genome analysis of coral dinoflagellate symbionts highlights evolutionary adaptations to a symbiotic lifestyle.</title>
        <authorList>
            <person name="Aranda M."/>
            <person name="Li Y."/>
            <person name="Liew Y.J."/>
            <person name="Baumgarten S."/>
            <person name="Simakov O."/>
            <person name="Wilson M."/>
            <person name="Piel J."/>
            <person name="Ashoor H."/>
            <person name="Bougouffa S."/>
            <person name="Bajic V.B."/>
            <person name="Ryu T."/>
            <person name="Ravasi T."/>
            <person name="Bayer T."/>
            <person name="Micklem G."/>
            <person name="Kim H."/>
            <person name="Bhak J."/>
            <person name="Lajeunesse T.C."/>
            <person name="Voolstra C.R."/>
        </authorList>
    </citation>
    <scope>NUCLEOTIDE SEQUENCE [LARGE SCALE GENOMIC DNA]</scope>
    <source>
        <strain evidence="1 2">CCMP2467</strain>
    </source>
</reference>
<protein>
    <submittedName>
        <fullName evidence="1">Uncharacterized protein</fullName>
    </submittedName>
</protein>
<sequence>MEVEARFTRTTSRAEKDAVDHLTTLAKQISDSMADSQRQ</sequence>
<name>A0A1Q9BVD8_SYMMI</name>
<dbReference type="OrthoDB" id="449339at2759"/>
<evidence type="ECO:0000313" key="1">
    <source>
        <dbReference type="EMBL" id="OLP74625.1"/>
    </source>
</evidence>
<evidence type="ECO:0000313" key="2">
    <source>
        <dbReference type="Proteomes" id="UP000186817"/>
    </source>
</evidence>
<gene>
    <name evidence="1" type="ORF">AK812_SmicGene45783</name>
</gene>
<dbReference type="EMBL" id="LSRX01003443">
    <property type="protein sequence ID" value="OLP74625.1"/>
    <property type="molecule type" value="Genomic_DNA"/>
</dbReference>
<keyword evidence="2" id="KW-1185">Reference proteome</keyword>
<organism evidence="1 2">
    <name type="scientific">Symbiodinium microadriaticum</name>
    <name type="common">Dinoflagellate</name>
    <name type="synonym">Zooxanthella microadriatica</name>
    <dbReference type="NCBI Taxonomy" id="2951"/>
    <lineage>
        <taxon>Eukaryota</taxon>
        <taxon>Sar</taxon>
        <taxon>Alveolata</taxon>
        <taxon>Dinophyceae</taxon>
        <taxon>Suessiales</taxon>
        <taxon>Symbiodiniaceae</taxon>
        <taxon>Symbiodinium</taxon>
    </lineage>
</organism>
<accession>A0A1Q9BVD8</accession>
<dbReference type="Proteomes" id="UP000186817">
    <property type="component" value="Unassembled WGS sequence"/>
</dbReference>
<dbReference type="AlphaFoldDB" id="A0A1Q9BVD8"/>
<comment type="caution">
    <text evidence="1">The sequence shown here is derived from an EMBL/GenBank/DDBJ whole genome shotgun (WGS) entry which is preliminary data.</text>
</comment>